<evidence type="ECO:0000313" key="2">
    <source>
        <dbReference type="Proteomes" id="UP000789901"/>
    </source>
</evidence>
<comment type="caution">
    <text evidence="1">The sequence shown here is derived from an EMBL/GenBank/DDBJ whole genome shotgun (WGS) entry which is preliminary data.</text>
</comment>
<proteinExistence type="predicted"/>
<feature type="non-terminal residue" evidence="1">
    <location>
        <position position="73"/>
    </location>
</feature>
<dbReference type="Proteomes" id="UP000789901">
    <property type="component" value="Unassembled WGS sequence"/>
</dbReference>
<sequence length="73" mass="8588">MDLDKRIAVFNDWCYNTDNWSIETIPVNEEWPELVTESETDMWNLPDPYSWETSTNEPKLLPATMPMLLPTNP</sequence>
<accession>A0ABN7W675</accession>
<evidence type="ECO:0000313" key="1">
    <source>
        <dbReference type="EMBL" id="CAG8817921.1"/>
    </source>
</evidence>
<gene>
    <name evidence="1" type="ORF">GMARGA_LOCUS26922</name>
</gene>
<protein>
    <submittedName>
        <fullName evidence="1">40452_t:CDS:1</fullName>
    </submittedName>
</protein>
<reference evidence="1 2" key="1">
    <citation type="submission" date="2021-06" db="EMBL/GenBank/DDBJ databases">
        <authorList>
            <person name="Kallberg Y."/>
            <person name="Tangrot J."/>
            <person name="Rosling A."/>
        </authorList>
    </citation>
    <scope>NUCLEOTIDE SEQUENCE [LARGE SCALE GENOMIC DNA]</scope>
    <source>
        <strain evidence="1 2">120-4 pot B 10/14</strain>
    </source>
</reference>
<organism evidence="1 2">
    <name type="scientific">Gigaspora margarita</name>
    <dbReference type="NCBI Taxonomy" id="4874"/>
    <lineage>
        <taxon>Eukaryota</taxon>
        <taxon>Fungi</taxon>
        <taxon>Fungi incertae sedis</taxon>
        <taxon>Mucoromycota</taxon>
        <taxon>Glomeromycotina</taxon>
        <taxon>Glomeromycetes</taxon>
        <taxon>Diversisporales</taxon>
        <taxon>Gigasporaceae</taxon>
        <taxon>Gigaspora</taxon>
    </lineage>
</organism>
<dbReference type="EMBL" id="CAJVQB010032144">
    <property type="protein sequence ID" value="CAG8817921.1"/>
    <property type="molecule type" value="Genomic_DNA"/>
</dbReference>
<keyword evidence="2" id="KW-1185">Reference proteome</keyword>
<name>A0ABN7W675_GIGMA</name>